<evidence type="ECO:0000256" key="2">
    <source>
        <dbReference type="ARBA" id="ARBA00022679"/>
    </source>
</evidence>
<dbReference type="InterPro" id="IPR002201">
    <property type="entry name" value="Glyco_trans_9"/>
</dbReference>
<dbReference type="GO" id="GO:0005829">
    <property type="term" value="C:cytosol"/>
    <property type="evidence" value="ECO:0007669"/>
    <property type="project" value="TreeGrafter"/>
</dbReference>
<dbReference type="SUPFAM" id="SSF53756">
    <property type="entry name" value="UDP-Glycosyltransferase/glycogen phosphorylase"/>
    <property type="match status" value="1"/>
</dbReference>
<name>A0A9D9E610_9BACT</name>
<dbReference type="CDD" id="cd03789">
    <property type="entry name" value="GT9_LPS_heptosyltransferase"/>
    <property type="match status" value="1"/>
</dbReference>
<dbReference type="GO" id="GO:0008713">
    <property type="term" value="F:ADP-heptose-lipopolysaccharide heptosyltransferase activity"/>
    <property type="evidence" value="ECO:0007669"/>
    <property type="project" value="TreeGrafter"/>
</dbReference>
<dbReference type="PANTHER" id="PTHR30160">
    <property type="entry name" value="TETRAACYLDISACCHARIDE 4'-KINASE-RELATED"/>
    <property type="match status" value="1"/>
</dbReference>
<accession>A0A9D9E610</accession>
<reference evidence="3" key="2">
    <citation type="journal article" date="2021" name="PeerJ">
        <title>Extensive microbial diversity within the chicken gut microbiome revealed by metagenomics and culture.</title>
        <authorList>
            <person name="Gilroy R."/>
            <person name="Ravi A."/>
            <person name="Getino M."/>
            <person name="Pursley I."/>
            <person name="Horton D.L."/>
            <person name="Alikhan N.F."/>
            <person name="Baker D."/>
            <person name="Gharbi K."/>
            <person name="Hall N."/>
            <person name="Watson M."/>
            <person name="Adriaenssens E.M."/>
            <person name="Foster-Nyarko E."/>
            <person name="Jarju S."/>
            <person name="Secka A."/>
            <person name="Antonio M."/>
            <person name="Oren A."/>
            <person name="Chaudhuri R.R."/>
            <person name="La Ragione R."/>
            <person name="Hildebrand F."/>
            <person name="Pallen M.J."/>
        </authorList>
    </citation>
    <scope>NUCLEOTIDE SEQUENCE</scope>
    <source>
        <strain evidence="3">G3-4614</strain>
    </source>
</reference>
<proteinExistence type="predicted"/>
<dbReference type="PANTHER" id="PTHR30160:SF22">
    <property type="entry name" value="LIPOPOLYSACCHARIDE CORE BIOSYNTHESIS PROTEIN"/>
    <property type="match status" value="1"/>
</dbReference>
<dbReference type="Proteomes" id="UP000823636">
    <property type="component" value="Unassembled WGS sequence"/>
</dbReference>
<evidence type="ECO:0000313" key="4">
    <source>
        <dbReference type="Proteomes" id="UP000823636"/>
    </source>
</evidence>
<sequence>MGQPFKNILVMRLSALGDVVMTIPVVYPVCRAYPDCKFTLLTSSAARQLFVDAPENLDIVPVDTKNQYRGVRGIFKLFFGIKERNFDAVADLHDVLRSKLLRFLFSLTGAKTVSIDKGRKEKQRLVNHEKGCFVQLKSSFERYADVFRQLGFRYSGNFTPVGASDCGDLPERLVRNGLSGEKWIGIAPVSKHRGKNYPAQKMEQVVKLLSEKGGYRIFLLGSPLEKELFESWCASYDNVFSLVPERLGFAREMKFIKQLDLLVSMDSANMHIASILGTPVLSIWGATHPYAGFLGWGLTENSVMQRDIACRPCSIFGSLPCYKGNYECLDIPPESVAERIACIVEKNDEKGNK</sequence>
<evidence type="ECO:0000313" key="3">
    <source>
        <dbReference type="EMBL" id="MBO8438811.1"/>
    </source>
</evidence>
<dbReference type="AlphaFoldDB" id="A0A9D9E610"/>
<keyword evidence="2" id="KW-0808">Transferase</keyword>
<gene>
    <name evidence="3" type="ORF">IAC54_07955</name>
</gene>
<dbReference type="GO" id="GO:0009244">
    <property type="term" value="P:lipopolysaccharide core region biosynthetic process"/>
    <property type="evidence" value="ECO:0007669"/>
    <property type="project" value="TreeGrafter"/>
</dbReference>
<comment type="caution">
    <text evidence="3">The sequence shown here is derived from an EMBL/GenBank/DDBJ whole genome shotgun (WGS) entry which is preliminary data.</text>
</comment>
<dbReference type="Pfam" id="PF01075">
    <property type="entry name" value="Glyco_transf_9"/>
    <property type="match status" value="1"/>
</dbReference>
<organism evidence="3 4">
    <name type="scientific">Candidatus Caccoplasma merdipullorum</name>
    <dbReference type="NCBI Taxonomy" id="2840718"/>
    <lineage>
        <taxon>Bacteria</taxon>
        <taxon>Pseudomonadati</taxon>
        <taxon>Bacteroidota</taxon>
        <taxon>Bacteroidia</taxon>
        <taxon>Bacteroidales</taxon>
        <taxon>Bacteroidaceae</taxon>
        <taxon>Bacteroidaceae incertae sedis</taxon>
        <taxon>Candidatus Caccoplasma</taxon>
    </lineage>
</organism>
<reference evidence="3" key="1">
    <citation type="submission" date="2020-10" db="EMBL/GenBank/DDBJ databases">
        <authorList>
            <person name="Gilroy R."/>
        </authorList>
    </citation>
    <scope>NUCLEOTIDE SEQUENCE</scope>
    <source>
        <strain evidence="3">G3-4614</strain>
    </source>
</reference>
<keyword evidence="1" id="KW-0328">Glycosyltransferase</keyword>
<protein>
    <submittedName>
        <fullName evidence="3">Glycosyltransferase family 9 protein</fullName>
    </submittedName>
</protein>
<dbReference type="InterPro" id="IPR051199">
    <property type="entry name" value="LPS_LOS_Heptosyltrfase"/>
</dbReference>
<dbReference type="EMBL" id="JADIMW010000083">
    <property type="protein sequence ID" value="MBO8438811.1"/>
    <property type="molecule type" value="Genomic_DNA"/>
</dbReference>
<dbReference type="Gene3D" id="3.40.50.2000">
    <property type="entry name" value="Glycogen Phosphorylase B"/>
    <property type="match status" value="2"/>
</dbReference>
<evidence type="ECO:0000256" key="1">
    <source>
        <dbReference type="ARBA" id="ARBA00022676"/>
    </source>
</evidence>